<dbReference type="EMBL" id="FOYP01000001">
    <property type="protein sequence ID" value="SFR36438.1"/>
    <property type="molecule type" value="Genomic_DNA"/>
</dbReference>
<accession>A0A1I6G2N1</accession>
<name>A0A1I6G2N1_9RHOB</name>
<evidence type="ECO:0000256" key="1">
    <source>
        <dbReference type="ARBA" id="ARBA00004141"/>
    </source>
</evidence>
<dbReference type="AlphaFoldDB" id="A0A1I6G2N1"/>
<feature type="transmembrane region" description="Helical" evidence="6">
    <location>
        <begin position="138"/>
        <end position="157"/>
    </location>
</feature>
<evidence type="ECO:0000256" key="2">
    <source>
        <dbReference type="ARBA" id="ARBA00007375"/>
    </source>
</evidence>
<dbReference type="Pfam" id="PF07947">
    <property type="entry name" value="YhhN"/>
    <property type="match status" value="1"/>
</dbReference>
<dbReference type="OrthoDB" id="345840at2"/>
<evidence type="ECO:0000256" key="6">
    <source>
        <dbReference type="SAM" id="Phobius"/>
    </source>
</evidence>
<evidence type="ECO:0000313" key="8">
    <source>
        <dbReference type="Proteomes" id="UP000199478"/>
    </source>
</evidence>
<dbReference type="PANTHER" id="PTHR31885">
    <property type="entry name" value="GH04784P"/>
    <property type="match status" value="1"/>
</dbReference>
<comment type="similarity">
    <text evidence="2">Belongs to the TMEM86 family.</text>
</comment>
<evidence type="ECO:0000313" key="7">
    <source>
        <dbReference type="EMBL" id="SFR36438.1"/>
    </source>
</evidence>
<proteinExistence type="inferred from homology"/>
<feature type="transmembrane region" description="Helical" evidence="6">
    <location>
        <begin position="43"/>
        <end position="65"/>
    </location>
</feature>
<keyword evidence="3 6" id="KW-0812">Transmembrane</keyword>
<feature type="transmembrane region" description="Helical" evidence="6">
    <location>
        <begin position="163"/>
        <end position="187"/>
    </location>
</feature>
<keyword evidence="4 6" id="KW-1133">Transmembrane helix</keyword>
<dbReference type="GO" id="GO:0016020">
    <property type="term" value="C:membrane"/>
    <property type="evidence" value="ECO:0007669"/>
    <property type="project" value="UniProtKB-SubCell"/>
</dbReference>
<reference evidence="8" key="1">
    <citation type="submission" date="2016-10" db="EMBL/GenBank/DDBJ databases">
        <authorList>
            <person name="Varghese N."/>
            <person name="Submissions S."/>
        </authorList>
    </citation>
    <scope>NUCLEOTIDE SEQUENCE [LARGE SCALE GENOMIC DNA]</scope>
    <source>
        <strain evidence="8">DSM 26879</strain>
    </source>
</reference>
<feature type="transmembrane region" description="Helical" evidence="6">
    <location>
        <begin position="104"/>
        <end position="126"/>
    </location>
</feature>
<evidence type="ECO:0000256" key="4">
    <source>
        <dbReference type="ARBA" id="ARBA00022989"/>
    </source>
</evidence>
<feature type="transmembrane region" description="Helical" evidence="6">
    <location>
        <begin position="199"/>
        <end position="219"/>
    </location>
</feature>
<protein>
    <submittedName>
        <fullName evidence="7">Uncharacterized membrane protein YhhN</fullName>
    </submittedName>
</protein>
<evidence type="ECO:0000256" key="5">
    <source>
        <dbReference type="ARBA" id="ARBA00023136"/>
    </source>
</evidence>
<organism evidence="7 8">
    <name type="scientific">Yoonia tamlensis</name>
    <dbReference type="NCBI Taxonomy" id="390270"/>
    <lineage>
        <taxon>Bacteria</taxon>
        <taxon>Pseudomonadati</taxon>
        <taxon>Pseudomonadota</taxon>
        <taxon>Alphaproteobacteria</taxon>
        <taxon>Rhodobacterales</taxon>
        <taxon>Paracoccaceae</taxon>
        <taxon>Yoonia</taxon>
    </lineage>
</organism>
<dbReference type="RefSeq" id="WP_090197107.1">
    <property type="nucleotide sequence ID" value="NZ_FOYP01000001.1"/>
</dbReference>
<dbReference type="PANTHER" id="PTHR31885:SF6">
    <property type="entry name" value="GH04784P"/>
    <property type="match status" value="1"/>
</dbReference>
<keyword evidence="5 6" id="KW-0472">Membrane</keyword>
<keyword evidence="8" id="KW-1185">Reference proteome</keyword>
<dbReference type="GO" id="GO:0016787">
    <property type="term" value="F:hydrolase activity"/>
    <property type="evidence" value="ECO:0007669"/>
    <property type="project" value="TreeGrafter"/>
</dbReference>
<sequence>MNIVYLVMGLSALCALAYGSVLVHQRPSTLRTIVKAASVASLATIGALCGAPMLLTAALVLGTIGDVFLSREGERNFLFGLGAFLIGHMAYIGLLIGYGGSCAAFVSNPLLLCASAALFITAGLITRRLFPYLGALRMPVLIYVLVIVVMGVCALNVPAKWPFALTILGALMFIASDAILGFEVFVFKDATGPRHGPAKLLWFLYWGGQSLILFSFLAAI</sequence>
<dbReference type="STRING" id="390270.SAMN04488005_0972"/>
<evidence type="ECO:0000256" key="3">
    <source>
        <dbReference type="ARBA" id="ARBA00022692"/>
    </source>
</evidence>
<feature type="transmembrane region" description="Helical" evidence="6">
    <location>
        <begin position="77"/>
        <end position="98"/>
    </location>
</feature>
<dbReference type="InterPro" id="IPR012506">
    <property type="entry name" value="TMEM86B-like"/>
</dbReference>
<gene>
    <name evidence="7" type="ORF">SAMN04488005_0972</name>
</gene>
<dbReference type="Proteomes" id="UP000199478">
    <property type="component" value="Unassembled WGS sequence"/>
</dbReference>
<comment type="subcellular location">
    <subcellularLocation>
        <location evidence="1">Membrane</location>
        <topology evidence="1">Multi-pass membrane protein</topology>
    </subcellularLocation>
</comment>